<dbReference type="AlphaFoldDB" id="A0A2T6C6K6"/>
<sequence length="185" mass="20595">MKNNFSTTLLVLFLFLGFAVHAQNTTDSTTTDPFGVGNRANEIRLDVFDAAFFSALDVSYERVSDSAIGYGVSIFANLRDTEDDVTYYEKFAVTPFFRFYFFNKQDFGAKGLYAEVFSKFASGDNPDNLNEAYFDAALGLSIGQKWVNKRGFMLEISLGGGRNIGLDDNSPDLTFRGGISLGYRF</sequence>
<keyword evidence="1" id="KW-0732">Signal</keyword>
<evidence type="ECO:0000313" key="3">
    <source>
        <dbReference type="Proteomes" id="UP000244090"/>
    </source>
</evidence>
<protein>
    <recommendedName>
        <fullName evidence="4">DUF3575 domain-containing protein</fullName>
    </recommendedName>
</protein>
<comment type="caution">
    <text evidence="2">The sequence shown here is derived from an EMBL/GenBank/DDBJ whole genome shotgun (WGS) entry which is preliminary data.</text>
</comment>
<accession>A0A2T6C6K6</accession>
<evidence type="ECO:0000313" key="2">
    <source>
        <dbReference type="EMBL" id="PTX63964.1"/>
    </source>
</evidence>
<feature type="signal peptide" evidence="1">
    <location>
        <begin position="1"/>
        <end position="22"/>
    </location>
</feature>
<evidence type="ECO:0000256" key="1">
    <source>
        <dbReference type="SAM" id="SignalP"/>
    </source>
</evidence>
<dbReference type="RefSeq" id="WP_108113320.1">
    <property type="nucleotide sequence ID" value="NZ_QBKT01000001.1"/>
</dbReference>
<dbReference type="Proteomes" id="UP000244090">
    <property type="component" value="Unassembled WGS sequence"/>
</dbReference>
<reference evidence="2 3" key="1">
    <citation type="submission" date="2018-04" db="EMBL/GenBank/DDBJ databases">
        <title>Genomic Encyclopedia of Archaeal and Bacterial Type Strains, Phase II (KMG-II): from individual species to whole genera.</title>
        <authorList>
            <person name="Goeker M."/>
        </authorList>
    </citation>
    <scope>NUCLEOTIDE SEQUENCE [LARGE SCALE GENOMIC DNA]</scope>
    <source>
        <strain evidence="2 3">DSM 25731</strain>
    </source>
</reference>
<gene>
    <name evidence="2" type="ORF">C8N46_101574</name>
</gene>
<keyword evidence="3" id="KW-1185">Reference proteome</keyword>
<organism evidence="2 3">
    <name type="scientific">Kordia periserrulae</name>
    <dbReference type="NCBI Taxonomy" id="701523"/>
    <lineage>
        <taxon>Bacteria</taxon>
        <taxon>Pseudomonadati</taxon>
        <taxon>Bacteroidota</taxon>
        <taxon>Flavobacteriia</taxon>
        <taxon>Flavobacteriales</taxon>
        <taxon>Flavobacteriaceae</taxon>
        <taxon>Kordia</taxon>
    </lineage>
</organism>
<name>A0A2T6C6K6_9FLAO</name>
<dbReference type="OrthoDB" id="768080at2"/>
<dbReference type="EMBL" id="QBKT01000001">
    <property type="protein sequence ID" value="PTX63964.1"/>
    <property type="molecule type" value="Genomic_DNA"/>
</dbReference>
<proteinExistence type="predicted"/>
<feature type="chain" id="PRO_5015395144" description="DUF3575 domain-containing protein" evidence="1">
    <location>
        <begin position="23"/>
        <end position="185"/>
    </location>
</feature>
<evidence type="ECO:0008006" key="4">
    <source>
        <dbReference type="Google" id="ProtNLM"/>
    </source>
</evidence>